<comment type="caution">
    <text evidence="4">The sequence shown here is derived from an EMBL/GenBank/DDBJ whole genome shotgun (WGS) entry which is preliminary data.</text>
</comment>
<keyword evidence="5" id="KW-1185">Reference proteome</keyword>
<protein>
    <submittedName>
        <fullName evidence="4">Septum formation family protein</fullName>
    </submittedName>
</protein>
<dbReference type="InterPro" id="IPR026004">
    <property type="entry name" value="Septum_form"/>
</dbReference>
<keyword evidence="2" id="KW-1133">Transmembrane helix</keyword>
<evidence type="ECO:0000313" key="5">
    <source>
        <dbReference type="Proteomes" id="UP001155240"/>
    </source>
</evidence>
<dbReference type="EMBL" id="JAMRYM010000149">
    <property type="protein sequence ID" value="MCM6764395.1"/>
    <property type="molecule type" value="Genomic_DNA"/>
</dbReference>
<keyword evidence="2" id="KW-0472">Membrane</keyword>
<dbReference type="Pfam" id="PF13845">
    <property type="entry name" value="Septum_form"/>
    <property type="match status" value="1"/>
</dbReference>
<feature type="compositionally biased region" description="Low complexity" evidence="1">
    <location>
        <begin position="81"/>
        <end position="102"/>
    </location>
</feature>
<accession>A0A9X2ITC5</accession>
<feature type="region of interest" description="Disordered" evidence="1">
    <location>
        <begin position="240"/>
        <end position="274"/>
    </location>
</feature>
<proteinExistence type="predicted"/>
<evidence type="ECO:0000256" key="1">
    <source>
        <dbReference type="SAM" id="MobiDB-lite"/>
    </source>
</evidence>
<name>A0A9X2ITC5_9MICO</name>
<dbReference type="Proteomes" id="UP001155240">
    <property type="component" value="Unassembled WGS sequence"/>
</dbReference>
<feature type="domain" description="Septum formation-related" evidence="3">
    <location>
        <begin position="289"/>
        <end position="383"/>
    </location>
</feature>
<feature type="non-terminal residue" evidence="4">
    <location>
        <position position="1"/>
    </location>
</feature>
<feature type="compositionally biased region" description="Acidic residues" evidence="1">
    <location>
        <begin position="56"/>
        <end position="65"/>
    </location>
</feature>
<feature type="transmembrane region" description="Helical" evidence="2">
    <location>
        <begin position="213"/>
        <end position="234"/>
    </location>
</feature>
<evidence type="ECO:0000256" key="2">
    <source>
        <dbReference type="SAM" id="Phobius"/>
    </source>
</evidence>
<keyword evidence="2" id="KW-0812">Transmembrane</keyword>
<gene>
    <name evidence="4" type="ORF">NB037_18425</name>
</gene>
<feature type="compositionally biased region" description="Basic and acidic residues" evidence="1">
    <location>
        <begin position="131"/>
        <end position="165"/>
    </location>
</feature>
<organism evidence="4 5">
    <name type="scientific">Rathayibacter rubneri</name>
    <dbReference type="NCBI Taxonomy" id="2950106"/>
    <lineage>
        <taxon>Bacteria</taxon>
        <taxon>Bacillati</taxon>
        <taxon>Actinomycetota</taxon>
        <taxon>Actinomycetes</taxon>
        <taxon>Micrococcales</taxon>
        <taxon>Microbacteriaceae</taxon>
        <taxon>Rathayibacter</taxon>
    </lineage>
</organism>
<reference evidence="4" key="1">
    <citation type="submission" date="2022-06" db="EMBL/GenBank/DDBJ databases">
        <title>Whole genome shotgun sequencing (WGS) of Rathayibacter sp. ZW T2_19, isolated from stored onions (Allium cepa).</title>
        <authorList>
            <person name="Stoll D.A."/>
            <person name="Huch M."/>
        </authorList>
    </citation>
    <scope>NUCLEOTIDE SEQUENCE</scope>
    <source>
        <strain evidence="4">ZW T2_19</strain>
    </source>
</reference>
<evidence type="ECO:0000259" key="3">
    <source>
        <dbReference type="Pfam" id="PF13845"/>
    </source>
</evidence>
<feature type="compositionally biased region" description="Polar residues" evidence="1">
    <location>
        <begin position="20"/>
        <end position="29"/>
    </location>
</feature>
<feature type="compositionally biased region" description="Low complexity" evidence="1">
    <location>
        <begin position="241"/>
        <end position="272"/>
    </location>
</feature>
<evidence type="ECO:0000313" key="4">
    <source>
        <dbReference type="EMBL" id="MCM6764395.1"/>
    </source>
</evidence>
<feature type="region of interest" description="Disordered" evidence="1">
    <location>
        <begin position="1"/>
        <end position="207"/>
    </location>
</feature>
<dbReference type="RefSeq" id="WP_251948376.1">
    <property type="nucleotide sequence ID" value="NZ_JAMRYM010000149.1"/>
</dbReference>
<dbReference type="AlphaFoldDB" id="A0A9X2ITC5"/>
<sequence length="400" mass="41686">LRVEPEPREPRGDRPEGATPPSQRDTAPSGTVYHWPDPRGGWDEPPVWEDVVAPQEDPDDDGGDEELWRGTAFAWNLEPTEPGADASADGADAAEASDQDAAPTPPTAGIADDGKPFSTTPAAAHVNASAARERTSRSRPAKEPREKTPRTPREKTPRTPREKTPRAPRGRTAPPAPAPRSDRAASVGSATEPPSITALAAPSPDRTRSRRRLLIALIALGVVVVLAALAVVGYRITAGNDSDASAPAPVATTPSEEASAAPTAEPTAELPTVGPLPAGTYAWSDLLGGECLQPFDSVWAEEFTVVDCATAHTGEMVATAQLTEEAFPGQDALALSVATLCQATGVVDVLGAEAYGDVQVSASFPVTQEQWDSGERRYFCFVDRAGGGELIGALTGTPAG</sequence>
<feature type="compositionally biased region" description="Basic and acidic residues" evidence="1">
    <location>
        <begin position="1"/>
        <end position="16"/>
    </location>
</feature>